<accession>A0ABR2T858</accession>
<evidence type="ECO:0000313" key="2">
    <source>
        <dbReference type="EMBL" id="KAK9033353.1"/>
    </source>
</evidence>
<dbReference type="Proteomes" id="UP001396334">
    <property type="component" value="Unassembled WGS sequence"/>
</dbReference>
<feature type="region of interest" description="Disordered" evidence="1">
    <location>
        <begin position="1"/>
        <end position="22"/>
    </location>
</feature>
<organism evidence="2 3">
    <name type="scientific">Hibiscus sabdariffa</name>
    <name type="common">roselle</name>
    <dbReference type="NCBI Taxonomy" id="183260"/>
    <lineage>
        <taxon>Eukaryota</taxon>
        <taxon>Viridiplantae</taxon>
        <taxon>Streptophyta</taxon>
        <taxon>Embryophyta</taxon>
        <taxon>Tracheophyta</taxon>
        <taxon>Spermatophyta</taxon>
        <taxon>Magnoliopsida</taxon>
        <taxon>eudicotyledons</taxon>
        <taxon>Gunneridae</taxon>
        <taxon>Pentapetalae</taxon>
        <taxon>rosids</taxon>
        <taxon>malvids</taxon>
        <taxon>Malvales</taxon>
        <taxon>Malvaceae</taxon>
        <taxon>Malvoideae</taxon>
        <taxon>Hibiscus</taxon>
    </lineage>
</organism>
<reference evidence="2 3" key="1">
    <citation type="journal article" date="2024" name="G3 (Bethesda)">
        <title>Genome assembly of Hibiscus sabdariffa L. provides insights into metabolisms of medicinal natural products.</title>
        <authorList>
            <person name="Kim T."/>
        </authorList>
    </citation>
    <scope>NUCLEOTIDE SEQUENCE [LARGE SCALE GENOMIC DNA]</scope>
    <source>
        <strain evidence="2">TK-2024</strain>
        <tissue evidence="2">Old leaves</tissue>
    </source>
</reference>
<gene>
    <name evidence="2" type="ORF">V6N11_018386</name>
</gene>
<comment type="caution">
    <text evidence="2">The sequence shown here is derived from an EMBL/GenBank/DDBJ whole genome shotgun (WGS) entry which is preliminary data.</text>
</comment>
<sequence length="170" mass="18806">MYVSSGEKLPLGENTGSGSWDEHVGMADRGMLSERFDALWCEPTLGQPVANQLLRLPITPVLGPTGSSGPLAELELEWDSQQDRFFEPTHSNFNSNLDNGNLLPTALTYKEDDLVPIPYKEDDLVPVPISIVQTVPERAVEHRNGRAEVHSRKGKRERSSQKGEATAGRR</sequence>
<protein>
    <submittedName>
        <fullName evidence="2">Uncharacterized protein</fullName>
    </submittedName>
</protein>
<evidence type="ECO:0000313" key="3">
    <source>
        <dbReference type="Proteomes" id="UP001396334"/>
    </source>
</evidence>
<proteinExistence type="predicted"/>
<name>A0ABR2T858_9ROSI</name>
<dbReference type="EMBL" id="JBBPBN010000008">
    <property type="protein sequence ID" value="KAK9033353.1"/>
    <property type="molecule type" value="Genomic_DNA"/>
</dbReference>
<evidence type="ECO:0000256" key="1">
    <source>
        <dbReference type="SAM" id="MobiDB-lite"/>
    </source>
</evidence>
<keyword evidence="3" id="KW-1185">Reference proteome</keyword>
<feature type="compositionally biased region" description="Basic and acidic residues" evidence="1">
    <location>
        <begin position="138"/>
        <end position="161"/>
    </location>
</feature>
<feature type="region of interest" description="Disordered" evidence="1">
    <location>
        <begin position="137"/>
        <end position="170"/>
    </location>
</feature>